<accession>A0ABM4BPY6</accession>
<proteinExistence type="predicted"/>
<name>A0ABM4BPY6_HYDVU</name>
<dbReference type="RefSeq" id="XP_065651190.1">
    <property type="nucleotide sequence ID" value="XM_065795118.1"/>
</dbReference>
<evidence type="ECO:0000313" key="1">
    <source>
        <dbReference type="Proteomes" id="UP001652625"/>
    </source>
</evidence>
<protein>
    <submittedName>
        <fullName evidence="2">Uncharacterized protein LOC136079383</fullName>
    </submittedName>
</protein>
<dbReference type="PANTHER" id="PTHR37445:SF3">
    <property type="entry name" value="ZINC FINGER PHD-TYPE DOMAIN-CONTAINING PROTEIN"/>
    <property type="match status" value="1"/>
</dbReference>
<reference evidence="2" key="1">
    <citation type="submission" date="2025-08" db="UniProtKB">
        <authorList>
            <consortium name="RefSeq"/>
        </authorList>
    </citation>
    <scope>IDENTIFICATION</scope>
</reference>
<sequence>MVSNENKEIEKREKNVIIFGLEESNKTDGADIKKDDESKVSDLLDQVSIDRYHLIHVFRLKSKKGIAPVIVKLRNKETRNDFIKKSYHKFKDIYVNPDLTDAQRNLDKQLRDKCKELNKPLNLKAIIYSIHFPCQYLYNQYNRLSDPDTVNGGGCANTLLVNEMNQKLKKDDSSEKVLGNNLSKKCPDPYFSIPIIQKHLRTIPKLWSCANVVPLFKKDRTQRVVIGEYISSWKMVTSGVPQDNTKVISTNHCYDNNKLLQEDINILVKWSEDWLIKFNESKCKVMYIGKKNRRYEYKLNNSNKLLCKLLVRSHLEYEATVCGPFWKKDIDNLELVQHRATRIKSLRGKSYEERLKILELPTLHDRRRRGDLIQMYKISKGKDIVNFHHPPLNFKLEQSSRSNNCRIRRQFTNSRIRHHFFTNRVTNDWNSFPQWIIDKINLKLFKNSIDKYFGF</sequence>
<keyword evidence="1" id="KW-1185">Reference proteome</keyword>
<dbReference type="Proteomes" id="UP001652625">
    <property type="component" value="Chromosome 04"/>
</dbReference>
<dbReference type="GeneID" id="136079383"/>
<gene>
    <name evidence="2" type="primary">LOC136079383</name>
</gene>
<organism evidence="1 2">
    <name type="scientific">Hydra vulgaris</name>
    <name type="common">Hydra</name>
    <name type="synonym">Hydra attenuata</name>
    <dbReference type="NCBI Taxonomy" id="6087"/>
    <lineage>
        <taxon>Eukaryota</taxon>
        <taxon>Metazoa</taxon>
        <taxon>Cnidaria</taxon>
        <taxon>Hydrozoa</taxon>
        <taxon>Hydroidolina</taxon>
        <taxon>Anthoathecata</taxon>
        <taxon>Aplanulata</taxon>
        <taxon>Hydridae</taxon>
        <taxon>Hydra</taxon>
    </lineage>
</organism>
<dbReference type="PANTHER" id="PTHR37445">
    <property type="entry name" value="PROTEIN CBG24663"/>
    <property type="match status" value="1"/>
</dbReference>
<evidence type="ECO:0000313" key="2">
    <source>
        <dbReference type="RefSeq" id="XP_065651190.1"/>
    </source>
</evidence>